<dbReference type="KEGG" id="ibu:IB211_02501c"/>
<dbReference type="EMBL" id="CP011307">
    <property type="protein sequence ID" value="ALP94892.1"/>
    <property type="molecule type" value="Genomic_DNA"/>
</dbReference>
<feature type="transmembrane region" description="Helical" evidence="6">
    <location>
        <begin position="244"/>
        <end position="266"/>
    </location>
</feature>
<dbReference type="eggNOG" id="COG2244">
    <property type="taxonomic scope" value="Bacteria"/>
</dbReference>
<dbReference type="AlphaFoldDB" id="A0A0S2W6C9"/>
<keyword evidence="2" id="KW-1003">Cell membrane</keyword>
<dbReference type="STRING" id="1297617.IB211_02501c"/>
<dbReference type="InterPro" id="IPR050833">
    <property type="entry name" value="Poly_Biosynth_Transport"/>
</dbReference>
<reference evidence="8" key="2">
    <citation type="submission" date="2015-04" db="EMBL/GenBank/DDBJ databases">
        <title>A butyrogenic pathway from the amino acid lysine in a human gut commensal.</title>
        <authorList>
            <person name="de Vos W.M."/>
            <person name="Bui N.T.P."/>
            <person name="Plugge C.M."/>
            <person name="Ritari J."/>
        </authorList>
    </citation>
    <scope>NUCLEOTIDE SEQUENCE [LARGE SCALE GENOMIC DNA]</scope>
    <source>
        <strain evidence="8">AF211</strain>
    </source>
</reference>
<dbReference type="PATRIC" id="fig|1297617.4.peg.2572"/>
<organism evidence="7 8">
    <name type="scientific">Intestinimonas butyriciproducens</name>
    <dbReference type="NCBI Taxonomy" id="1297617"/>
    <lineage>
        <taxon>Bacteria</taxon>
        <taxon>Bacillati</taxon>
        <taxon>Bacillota</taxon>
        <taxon>Clostridia</taxon>
        <taxon>Eubacteriales</taxon>
        <taxon>Intestinimonas</taxon>
    </lineage>
</organism>
<feature type="transmembrane region" description="Helical" evidence="6">
    <location>
        <begin position="195"/>
        <end position="216"/>
    </location>
</feature>
<feature type="transmembrane region" description="Helical" evidence="6">
    <location>
        <begin position="400"/>
        <end position="417"/>
    </location>
</feature>
<feature type="transmembrane region" description="Helical" evidence="6">
    <location>
        <begin position="286"/>
        <end position="311"/>
    </location>
</feature>
<dbReference type="GO" id="GO:0005886">
    <property type="term" value="C:plasma membrane"/>
    <property type="evidence" value="ECO:0007669"/>
    <property type="project" value="UniProtKB-SubCell"/>
</dbReference>
<evidence type="ECO:0000256" key="1">
    <source>
        <dbReference type="ARBA" id="ARBA00004651"/>
    </source>
</evidence>
<feature type="transmembrane region" description="Helical" evidence="6">
    <location>
        <begin position="53"/>
        <end position="79"/>
    </location>
</feature>
<feature type="transmembrane region" description="Helical" evidence="6">
    <location>
        <begin position="455"/>
        <end position="480"/>
    </location>
</feature>
<keyword evidence="5 6" id="KW-0472">Membrane</keyword>
<gene>
    <name evidence="7" type="ORF">IB211_02501c</name>
</gene>
<name>A0A0S2W6C9_9FIRM</name>
<evidence type="ECO:0000256" key="6">
    <source>
        <dbReference type="SAM" id="Phobius"/>
    </source>
</evidence>
<feature type="transmembrane region" description="Helical" evidence="6">
    <location>
        <begin position="423"/>
        <end position="443"/>
    </location>
</feature>
<evidence type="ECO:0000256" key="4">
    <source>
        <dbReference type="ARBA" id="ARBA00022989"/>
    </source>
</evidence>
<feature type="transmembrane region" description="Helical" evidence="6">
    <location>
        <begin position="21"/>
        <end position="41"/>
    </location>
</feature>
<feature type="transmembrane region" description="Helical" evidence="6">
    <location>
        <begin position="332"/>
        <end position="355"/>
    </location>
</feature>
<feature type="transmembrane region" description="Helical" evidence="6">
    <location>
        <begin position="486"/>
        <end position="508"/>
    </location>
</feature>
<dbReference type="InterPro" id="IPR002797">
    <property type="entry name" value="Polysacc_synth"/>
</dbReference>
<keyword evidence="8" id="KW-1185">Reference proteome</keyword>
<reference evidence="7 8" key="1">
    <citation type="journal article" date="2015" name="Nat. Commun.">
        <title>Production of butyrate from lysine and the Amadori product fructoselysine by a human gut commensal.</title>
        <authorList>
            <person name="Bui T.P."/>
            <person name="Ritari J."/>
            <person name="Boeren S."/>
            <person name="de Waard P."/>
            <person name="Plugge C.M."/>
            <person name="de Vos W.M."/>
        </authorList>
    </citation>
    <scope>NUCLEOTIDE SEQUENCE [LARGE SCALE GENOMIC DNA]</scope>
    <source>
        <strain evidence="7 8">AF211</strain>
    </source>
</reference>
<evidence type="ECO:0000313" key="8">
    <source>
        <dbReference type="Proteomes" id="UP000064844"/>
    </source>
</evidence>
<evidence type="ECO:0000313" key="7">
    <source>
        <dbReference type="EMBL" id="ALP94892.1"/>
    </source>
</evidence>
<dbReference type="PIRSF" id="PIRSF038958">
    <property type="entry name" value="PG_synth_SpoVB"/>
    <property type="match status" value="1"/>
</dbReference>
<sequence length="523" mass="55478">MYFGKGGALLKLDRTSMLYGTLLLTATGLVNQLLGFFYRILLSRLIGSEVMGLYQLIMPVYSVLLSVTAVGLTAAVSTLTSEYQALGNWRAAWQVLRRCLLLLLGLLALPTLGVVLFSDPISVYLLGDARTRLGLVILLPCILLTGVENLHKHAFYGAGMIRPPAFTELLEQLVRTCAVLGLLVLFLPQNPERTVGLIVTGMVICEVFSSCALTLLHRRWRRGMDGPPGAGEASGRLNHRIARIALPIAATSLLGNLMGSVCAILIPQKLVQGGMEVSASISAFGVMFGMTLPLLTLPTAFIAALGLVLVPKLAESTALKRRGEVHRRISKAMLGTSVLMLPAMAFLVVLGPTLGSALFKEPAVGDYLAPLSVGVALSCYQSVLSCALNGVGRQPTAARNALLCGAVELVIVFFTVGVPGVGLLGYVWAFLISSLLGVVLGMASLHRATGLRPQLFLWVTAPGLAALLAGLVINLLFAILQDRGLAALHAAVVCLVFGGVLYLAALHAQGVRVRELFRLRAGE</sequence>
<dbReference type="InterPro" id="IPR024923">
    <property type="entry name" value="PG_synth_SpoVB"/>
</dbReference>
<evidence type="ECO:0000256" key="5">
    <source>
        <dbReference type="ARBA" id="ARBA00023136"/>
    </source>
</evidence>
<feature type="transmembrane region" description="Helical" evidence="6">
    <location>
        <begin position="100"/>
        <end position="127"/>
    </location>
</feature>
<dbReference type="PANTHER" id="PTHR30250">
    <property type="entry name" value="PST FAMILY PREDICTED COLANIC ACID TRANSPORTER"/>
    <property type="match status" value="1"/>
</dbReference>
<evidence type="ECO:0000256" key="3">
    <source>
        <dbReference type="ARBA" id="ARBA00022692"/>
    </source>
</evidence>
<dbReference type="Pfam" id="PF01943">
    <property type="entry name" value="Polysacc_synt"/>
    <property type="match status" value="1"/>
</dbReference>
<keyword evidence="4 6" id="KW-1133">Transmembrane helix</keyword>
<evidence type="ECO:0000256" key="2">
    <source>
        <dbReference type="ARBA" id="ARBA00022475"/>
    </source>
</evidence>
<proteinExistence type="predicted"/>
<feature type="transmembrane region" description="Helical" evidence="6">
    <location>
        <begin position="367"/>
        <end position="388"/>
    </location>
</feature>
<accession>A0A0S2W6C9</accession>
<protein>
    <submittedName>
        <fullName evidence="7">Stage V sporulation protein B</fullName>
    </submittedName>
</protein>
<dbReference type="Proteomes" id="UP000064844">
    <property type="component" value="Chromosome"/>
</dbReference>
<comment type="subcellular location">
    <subcellularLocation>
        <location evidence="1">Cell membrane</location>
        <topology evidence="1">Multi-pass membrane protein</topology>
    </subcellularLocation>
</comment>
<keyword evidence="3 6" id="KW-0812">Transmembrane</keyword>
<dbReference type="PANTHER" id="PTHR30250:SF21">
    <property type="entry name" value="LIPID II FLIPPASE MURJ"/>
    <property type="match status" value="1"/>
</dbReference>